<feature type="chain" id="PRO_5046989022" description="Secreted protein" evidence="1">
    <location>
        <begin position="25"/>
        <end position="119"/>
    </location>
</feature>
<dbReference type="EMBL" id="JBHSDP010000015">
    <property type="protein sequence ID" value="MFC4329008.1"/>
    <property type="molecule type" value="Genomic_DNA"/>
</dbReference>
<evidence type="ECO:0008006" key="4">
    <source>
        <dbReference type="Google" id="ProtNLM"/>
    </source>
</evidence>
<comment type="caution">
    <text evidence="2">The sequence shown here is derived from an EMBL/GenBank/DDBJ whole genome shotgun (WGS) entry which is preliminary data.</text>
</comment>
<dbReference type="RefSeq" id="WP_381739388.1">
    <property type="nucleotide sequence ID" value="NZ_JBHSDP010000015.1"/>
</dbReference>
<organism evidence="2 3">
    <name type="scientific">Streptomyces andamanensis</name>
    <dbReference type="NCBI Taxonomy" id="1565035"/>
    <lineage>
        <taxon>Bacteria</taxon>
        <taxon>Bacillati</taxon>
        <taxon>Actinomycetota</taxon>
        <taxon>Actinomycetes</taxon>
        <taxon>Kitasatosporales</taxon>
        <taxon>Streptomycetaceae</taxon>
        <taxon>Streptomyces</taxon>
    </lineage>
</organism>
<evidence type="ECO:0000313" key="2">
    <source>
        <dbReference type="EMBL" id="MFC4329008.1"/>
    </source>
</evidence>
<proteinExistence type="predicted"/>
<gene>
    <name evidence="2" type="ORF">ACFPC0_14505</name>
</gene>
<keyword evidence="1" id="KW-0732">Signal</keyword>
<feature type="signal peptide" evidence="1">
    <location>
        <begin position="1"/>
        <end position="24"/>
    </location>
</feature>
<protein>
    <recommendedName>
        <fullName evidence="4">Secreted protein</fullName>
    </recommendedName>
</protein>
<reference evidence="3" key="1">
    <citation type="journal article" date="2019" name="Int. J. Syst. Evol. Microbiol.">
        <title>The Global Catalogue of Microorganisms (GCM) 10K type strain sequencing project: providing services to taxonomists for standard genome sequencing and annotation.</title>
        <authorList>
            <consortium name="The Broad Institute Genomics Platform"/>
            <consortium name="The Broad Institute Genome Sequencing Center for Infectious Disease"/>
            <person name="Wu L."/>
            <person name="Ma J."/>
        </authorList>
    </citation>
    <scope>NUCLEOTIDE SEQUENCE [LARGE SCALE GENOMIC DNA]</scope>
    <source>
        <strain evidence="3">PCU 347</strain>
    </source>
</reference>
<sequence>MALRELAATVLATGALLGGSLASAAASSAAEQPAPARAQLSCPYYSVCGQAANGSWFQYTTCNFTFQLPDLVGSGPLVNNQTPGTVAKFYDKNHKLLFTSKAYESRTVNWTPVWYVVAC</sequence>
<name>A0ABV8TEG9_9ACTN</name>
<evidence type="ECO:0000256" key="1">
    <source>
        <dbReference type="SAM" id="SignalP"/>
    </source>
</evidence>
<keyword evidence="3" id="KW-1185">Reference proteome</keyword>
<accession>A0ABV8TEG9</accession>
<evidence type="ECO:0000313" key="3">
    <source>
        <dbReference type="Proteomes" id="UP001595824"/>
    </source>
</evidence>
<dbReference type="Proteomes" id="UP001595824">
    <property type="component" value="Unassembled WGS sequence"/>
</dbReference>